<dbReference type="FunFam" id="3.30.200.20:FF:000042">
    <property type="entry name" value="Aurora kinase A"/>
    <property type="match status" value="1"/>
</dbReference>
<dbReference type="Proteomes" id="UP000054495">
    <property type="component" value="Unassembled WGS sequence"/>
</dbReference>
<dbReference type="PROSITE" id="PS00107">
    <property type="entry name" value="PROTEIN_KINASE_ATP"/>
    <property type="match status" value="1"/>
</dbReference>
<organism evidence="11 12">
    <name type="scientific">Ancylostoma ceylanicum</name>
    <dbReference type="NCBI Taxonomy" id="53326"/>
    <lineage>
        <taxon>Eukaryota</taxon>
        <taxon>Metazoa</taxon>
        <taxon>Ecdysozoa</taxon>
        <taxon>Nematoda</taxon>
        <taxon>Chromadorea</taxon>
        <taxon>Rhabditida</taxon>
        <taxon>Rhabditina</taxon>
        <taxon>Rhabditomorpha</taxon>
        <taxon>Strongyloidea</taxon>
        <taxon>Ancylostomatidae</taxon>
        <taxon>Ancylostomatinae</taxon>
        <taxon>Ancylostoma</taxon>
    </lineage>
</organism>
<dbReference type="SMART" id="SM00133">
    <property type="entry name" value="S_TK_X"/>
    <property type="match status" value="1"/>
</dbReference>
<dbReference type="GO" id="GO:0005524">
    <property type="term" value="F:ATP binding"/>
    <property type="evidence" value="ECO:0007669"/>
    <property type="project" value="UniProtKB-UniRule"/>
</dbReference>
<name>A0A0D6LXK3_9BILA</name>
<protein>
    <submittedName>
        <fullName evidence="11">Kinase domain protein</fullName>
    </submittedName>
</protein>
<keyword evidence="6 11" id="KW-0418">Kinase</keyword>
<evidence type="ECO:0000256" key="6">
    <source>
        <dbReference type="ARBA" id="ARBA00022777"/>
    </source>
</evidence>
<keyword evidence="4" id="KW-0808">Transferase</keyword>
<dbReference type="AlphaFoldDB" id="A0A0D6LXK3"/>
<dbReference type="PROSITE" id="PS51285">
    <property type="entry name" value="AGC_KINASE_CTER"/>
    <property type="match status" value="1"/>
</dbReference>
<feature type="binding site" evidence="8">
    <location>
        <position position="173"/>
    </location>
    <ligand>
        <name>ATP</name>
        <dbReference type="ChEBI" id="CHEBI:30616"/>
    </ligand>
</feature>
<dbReference type="Gene3D" id="1.10.510.10">
    <property type="entry name" value="Transferase(Phosphotransferase) domain 1"/>
    <property type="match status" value="2"/>
</dbReference>
<dbReference type="InterPro" id="IPR017441">
    <property type="entry name" value="Protein_kinase_ATP_BS"/>
</dbReference>
<feature type="domain" description="AGC-kinase C-terminal" evidence="10">
    <location>
        <begin position="458"/>
        <end position="528"/>
    </location>
</feature>
<keyword evidence="5 8" id="KW-0547">Nucleotide-binding</keyword>
<keyword evidence="2" id="KW-0723">Serine/threonine-protein kinase</keyword>
<dbReference type="SUPFAM" id="SSF56112">
    <property type="entry name" value="Protein kinase-like (PK-like)"/>
    <property type="match status" value="1"/>
</dbReference>
<keyword evidence="12" id="KW-1185">Reference proteome</keyword>
<evidence type="ECO:0000256" key="5">
    <source>
        <dbReference type="ARBA" id="ARBA00022741"/>
    </source>
</evidence>
<comment type="similarity">
    <text evidence="1">Belongs to the protein kinase superfamily. AGC Ser/Thr protein kinase family.</text>
</comment>
<dbReference type="Pfam" id="PF00069">
    <property type="entry name" value="Pkinase"/>
    <property type="match status" value="1"/>
</dbReference>
<proteinExistence type="inferred from homology"/>
<dbReference type="InterPro" id="IPR000961">
    <property type="entry name" value="AGC-kinase_C"/>
</dbReference>
<dbReference type="InterPro" id="IPR036871">
    <property type="entry name" value="PX_dom_sf"/>
</dbReference>
<evidence type="ECO:0000256" key="7">
    <source>
        <dbReference type="ARBA" id="ARBA00022840"/>
    </source>
</evidence>
<dbReference type="FunFam" id="1.10.510.10:FF:000465">
    <property type="entry name" value="Non-specific serine/threonine protein kinase"/>
    <property type="match status" value="1"/>
</dbReference>
<keyword evidence="7 8" id="KW-0067">ATP-binding</keyword>
<dbReference type="EMBL" id="KE124854">
    <property type="protein sequence ID" value="EPB76775.1"/>
    <property type="molecule type" value="Genomic_DNA"/>
</dbReference>
<evidence type="ECO:0000313" key="11">
    <source>
        <dbReference type="EMBL" id="EPB76775.1"/>
    </source>
</evidence>
<dbReference type="InterPro" id="IPR000719">
    <property type="entry name" value="Prot_kinase_dom"/>
</dbReference>
<sequence>MMLFWESGIRIIVSGIMRKPPVVVCEVIVNNEKKTVFALRINSGRFTRKRFEDYEDFYTKASQVKEQLELSLKSAPKKKFLQAEAKLNEKRRKWIIALVQELLANHHDNEDVREFLSLRDVEDYDEAHVDLGPKEHAMACASNFDFLNTIGKGNFGRVFQVRHMETGKIYAMKVLSKEHIRKKNEVKHVMAELSVLKSNIHHPFLVSLHFSFQSKDKLYFVLDHLNGGELFSHLQREKHFSESRSRFYAAEIASALGYLHDNNIIYRDLKPENLLLDKHGYLVLTDFGLCKENMTPTSVTSTFCGTPEYLAPEIVLKQPYGVTVDWWCLGCVLYEMLFGLATFARHLEHGYALDRTLPANVIYYAAPLNMVHSRIAEEEELLKGNKEIWGLTIHFIPPFYSRDHNEMYNRIVNEPVKIKRNVSAASSDIINGLLNKDRTLRLGAKMDFKEIRDHPFFLPIDWDKLLRREVRAPFIPRIENDMDIRNISDDFVKMKINPASLIPQNMASTYRDHDFAGFTYVQTNALTT</sequence>
<evidence type="ECO:0000256" key="4">
    <source>
        <dbReference type="ARBA" id="ARBA00022679"/>
    </source>
</evidence>
<dbReference type="PROSITE" id="PS50011">
    <property type="entry name" value="PROTEIN_KINASE_DOM"/>
    <property type="match status" value="1"/>
</dbReference>
<evidence type="ECO:0000256" key="8">
    <source>
        <dbReference type="PROSITE-ProRule" id="PRU10141"/>
    </source>
</evidence>
<dbReference type="Gene3D" id="3.30.200.20">
    <property type="entry name" value="Phosphorylase Kinase, domain 1"/>
    <property type="match status" value="2"/>
</dbReference>
<accession>A0A0D6LXK3</accession>
<evidence type="ECO:0000256" key="1">
    <source>
        <dbReference type="ARBA" id="ARBA00009903"/>
    </source>
</evidence>
<dbReference type="PANTHER" id="PTHR24351">
    <property type="entry name" value="RIBOSOMAL PROTEIN S6 KINASE"/>
    <property type="match status" value="1"/>
</dbReference>
<dbReference type="PROSITE" id="PS00108">
    <property type="entry name" value="PROTEIN_KINASE_ST"/>
    <property type="match status" value="1"/>
</dbReference>
<evidence type="ECO:0000256" key="3">
    <source>
        <dbReference type="ARBA" id="ARBA00022553"/>
    </source>
</evidence>
<dbReference type="InterPro" id="IPR008271">
    <property type="entry name" value="Ser/Thr_kinase_AS"/>
</dbReference>
<gene>
    <name evidence="11" type="ORF">ANCCEY_04127</name>
</gene>
<evidence type="ECO:0000313" key="12">
    <source>
        <dbReference type="Proteomes" id="UP000054495"/>
    </source>
</evidence>
<dbReference type="GO" id="GO:0004674">
    <property type="term" value="F:protein serine/threonine kinase activity"/>
    <property type="evidence" value="ECO:0007669"/>
    <property type="project" value="UniProtKB-KW"/>
</dbReference>
<evidence type="ECO:0000256" key="2">
    <source>
        <dbReference type="ARBA" id="ARBA00022527"/>
    </source>
</evidence>
<dbReference type="InterPro" id="IPR011009">
    <property type="entry name" value="Kinase-like_dom_sf"/>
</dbReference>
<dbReference type="GO" id="GO:0035091">
    <property type="term" value="F:phosphatidylinositol binding"/>
    <property type="evidence" value="ECO:0007669"/>
    <property type="project" value="InterPro"/>
</dbReference>
<feature type="domain" description="Protein kinase" evidence="9">
    <location>
        <begin position="144"/>
        <end position="457"/>
    </location>
</feature>
<keyword evidence="3" id="KW-0597">Phosphoprotein</keyword>
<evidence type="ECO:0000259" key="9">
    <source>
        <dbReference type="PROSITE" id="PS50011"/>
    </source>
</evidence>
<reference evidence="11 12" key="1">
    <citation type="submission" date="2013-05" db="EMBL/GenBank/DDBJ databases">
        <title>Draft genome of the parasitic nematode Anyclostoma ceylanicum.</title>
        <authorList>
            <person name="Mitreva M."/>
        </authorList>
    </citation>
    <scope>NUCLEOTIDE SEQUENCE [LARGE SCALE GENOMIC DNA]</scope>
</reference>
<dbReference type="SMART" id="SM00220">
    <property type="entry name" value="S_TKc"/>
    <property type="match status" value="1"/>
</dbReference>
<evidence type="ECO:0000259" key="10">
    <source>
        <dbReference type="PROSITE" id="PS51285"/>
    </source>
</evidence>
<dbReference type="SUPFAM" id="SSF64268">
    <property type="entry name" value="PX domain"/>
    <property type="match status" value="1"/>
</dbReference>